<feature type="domain" description="Membrane insertase YidC/Oxa/ALB C-terminal" evidence="12">
    <location>
        <begin position="301"/>
        <end position="509"/>
    </location>
</feature>
<evidence type="ECO:0000256" key="2">
    <source>
        <dbReference type="ARBA" id="ARBA00022448"/>
    </source>
</evidence>
<feature type="coiled-coil region" evidence="10">
    <location>
        <begin position="91"/>
        <end position="122"/>
    </location>
</feature>
<feature type="transmembrane region" description="Helical" evidence="11">
    <location>
        <begin position="295"/>
        <end position="319"/>
    </location>
</feature>
<protein>
    <submittedName>
        <fullName evidence="13">Membrane protein insertase YidC</fullName>
    </submittedName>
</protein>
<reference evidence="13 14" key="1">
    <citation type="journal article" date="2023" name="Plant">
        <title>Draft Genome Sequence Resource of CBPPT1, a 'Candidatus Phytoplasma trifolii'-Related Strain Associated with Potato Purple Top Disease in the Columbia Basin, U.S.A.</title>
        <authorList>
            <person name="Wei W."/>
            <person name="Shao J."/>
            <person name="Bottner-Parker K.D."/>
            <person name="Zhao Y."/>
        </authorList>
    </citation>
    <scope>NUCLEOTIDE SEQUENCE [LARGE SCALE GENOMIC DNA]</scope>
    <source>
        <strain evidence="13 14">CBPPT1</strain>
    </source>
</reference>
<keyword evidence="8" id="KW-0143">Chaperone</keyword>
<keyword evidence="7 11" id="KW-0472">Membrane</keyword>
<dbReference type="PANTHER" id="PTHR12428:SF65">
    <property type="entry name" value="CYTOCHROME C OXIDASE ASSEMBLY PROTEIN COX18, MITOCHONDRIAL"/>
    <property type="match status" value="1"/>
</dbReference>
<dbReference type="PANTHER" id="PTHR12428">
    <property type="entry name" value="OXA1"/>
    <property type="match status" value="1"/>
</dbReference>
<dbReference type="CDD" id="cd20070">
    <property type="entry name" value="5TM_YidC_Alb3"/>
    <property type="match status" value="1"/>
</dbReference>
<dbReference type="NCBIfam" id="TIGR03592">
    <property type="entry name" value="yidC_oxa1_cterm"/>
    <property type="match status" value="1"/>
</dbReference>
<evidence type="ECO:0000256" key="11">
    <source>
        <dbReference type="SAM" id="Phobius"/>
    </source>
</evidence>
<dbReference type="EMBL" id="JANHJP010000004">
    <property type="protein sequence ID" value="MDC9032069.1"/>
    <property type="molecule type" value="Genomic_DNA"/>
</dbReference>
<evidence type="ECO:0000256" key="7">
    <source>
        <dbReference type="ARBA" id="ARBA00023136"/>
    </source>
</evidence>
<accession>A0ABT5L8X5</accession>
<evidence type="ECO:0000259" key="12">
    <source>
        <dbReference type="Pfam" id="PF02096"/>
    </source>
</evidence>
<feature type="transmembrane region" description="Helical" evidence="11">
    <location>
        <begin position="471"/>
        <end position="495"/>
    </location>
</feature>
<dbReference type="Proteomes" id="UP001221763">
    <property type="component" value="Unassembled WGS sequence"/>
</dbReference>
<keyword evidence="6 11" id="KW-1133">Transmembrane helix</keyword>
<dbReference type="InterPro" id="IPR028055">
    <property type="entry name" value="YidC/Oxa/ALB_C"/>
</dbReference>
<evidence type="ECO:0000256" key="6">
    <source>
        <dbReference type="ARBA" id="ARBA00022989"/>
    </source>
</evidence>
<evidence type="ECO:0000256" key="8">
    <source>
        <dbReference type="ARBA" id="ARBA00023186"/>
    </source>
</evidence>
<organism evidence="13 14">
    <name type="scientific">Columbia Basin potato purple top phytoplasma</name>
    <dbReference type="NCBI Taxonomy" id="307134"/>
    <lineage>
        <taxon>Bacteria</taxon>
        <taxon>Bacillati</taxon>
        <taxon>Mycoplasmatota</taxon>
        <taxon>Mollicutes</taxon>
        <taxon>Acholeplasmatales</taxon>
        <taxon>Acholeplasmataceae</taxon>
        <taxon>Candidatus Phytoplasma</taxon>
        <taxon>16SrVI (Clover proliferation group)</taxon>
    </lineage>
</organism>
<dbReference type="RefSeq" id="WP_273585283.1">
    <property type="nucleotide sequence ID" value="NZ_JANHJP010000004.1"/>
</dbReference>
<proteinExistence type="inferred from homology"/>
<keyword evidence="2" id="KW-0813">Transport</keyword>
<comment type="similarity">
    <text evidence="9">Belongs to the OXA1/ALB3/YidC family.</text>
</comment>
<keyword evidence="3" id="KW-1003">Cell membrane</keyword>
<name>A0ABT5L8X5_9MOLU</name>
<dbReference type="Pfam" id="PF02096">
    <property type="entry name" value="60KD_IMP"/>
    <property type="match status" value="1"/>
</dbReference>
<evidence type="ECO:0000256" key="4">
    <source>
        <dbReference type="ARBA" id="ARBA00022692"/>
    </source>
</evidence>
<evidence type="ECO:0000313" key="13">
    <source>
        <dbReference type="EMBL" id="MDC9032069.1"/>
    </source>
</evidence>
<evidence type="ECO:0000313" key="14">
    <source>
        <dbReference type="Proteomes" id="UP001221763"/>
    </source>
</evidence>
<feature type="transmembrane region" description="Helical" evidence="11">
    <location>
        <begin position="261"/>
        <end position="283"/>
    </location>
</feature>
<evidence type="ECO:0000256" key="3">
    <source>
        <dbReference type="ARBA" id="ARBA00022475"/>
    </source>
</evidence>
<evidence type="ECO:0000256" key="10">
    <source>
        <dbReference type="SAM" id="Coils"/>
    </source>
</evidence>
<keyword evidence="5" id="KW-0653">Protein transport</keyword>
<comment type="subcellular location">
    <subcellularLocation>
        <location evidence="1">Cell membrane</location>
        <topology evidence="1">Multi-pass membrane protein</topology>
    </subcellularLocation>
    <subcellularLocation>
        <location evidence="9">Membrane</location>
        <topology evidence="9">Multi-pass membrane protein</topology>
    </subcellularLocation>
</comment>
<keyword evidence="4 9" id="KW-0812">Transmembrane</keyword>
<feature type="transmembrane region" description="Helical" evidence="11">
    <location>
        <begin position="366"/>
        <end position="387"/>
    </location>
</feature>
<feature type="transmembrane region" description="Helical" evidence="11">
    <location>
        <begin position="12"/>
        <end position="29"/>
    </location>
</feature>
<keyword evidence="10" id="KW-0175">Coiled coil</keyword>
<evidence type="ECO:0000256" key="5">
    <source>
        <dbReference type="ARBA" id="ARBA00022927"/>
    </source>
</evidence>
<dbReference type="InterPro" id="IPR047196">
    <property type="entry name" value="YidC_ALB_C"/>
</dbReference>
<dbReference type="InterPro" id="IPR001708">
    <property type="entry name" value="YidC/ALB3/OXA1/COX18"/>
</dbReference>
<comment type="caution">
    <text evidence="13">The sequence shown here is derived from an EMBL/GenBank/DDBJ whole genome shotgun (WGS) entry which is preliminary data.</text>
</comment>
<gene>
    <name evidence="13" type="ORF">M8044_000290</name>
</gene>
<keyword evidence="14" id="KW-1185">Reference proteome</keyword>
<evidence type="ECO:0000256" key="1">
    <source>
        <dbReference type="ARBA" id="ARBA00004651"/>
    </source>
</evidence>
<feature type="transmembrane region" description="Helical" evidence="11">
    <location>
        <begin position="423"/>
        <end position="440"/>
    </location>
</feature>
<sequence>MNNIENKNIKLIKNFFMIFLLGLILFFIIKKSDPQIDPNKFETTELKIIFNKNNLLTPNYIEELQDITNSQTETLLQNINIFEFQIEKKNKNILIEKIKVTKENLDKKKNEIKDKIQDILNGRELCFYFENPQEMNDKKQIYQIQEFFTIKTGTSRSSFENKYTNNNESKLKFGFINKENKLVNLSPIQTKINKEISNEEISNAEYNSLIRTKVNENNAINYFNLELKYENNDIPIKYIKIFVNDKGDLPIQWPNKLEWNFFLGWGYIWNVLIIFISFFLNFFSNIFTSPQEEGFIFGNLGLGIILTTILIRTLSWPIYTKASTFSRNMSLAQPEINKIQEKYALKKDKESMQKMQMEIFKTYRKYNFSIFGIFISFLQMPILIAMFRTLNRFFVLGGIFKANYAKPFLGCIYLKPDGETTNIFVKIFLSFLVGLSMFYFNKINLKRSSDLKRKNININPEQKKQEMTMKIVNYIMIIFMVFAAFKDLTLALYWITGNIYTIFQIKINNKMIEKHNLLNKKI</sequence>
<evidence type="ECO:0000256" key="9">
    <source>
        <dbReference type="RuleBase" id="RU003945"/>
    </source>
</evidence>